<dbReference type="GO" id="GO:0009097">
    <property type="term" value="P:isoleucine biosynthetic process"/>
    <property type="evidence" value="ECO:0007669"/>
    <property type="project" value="TreeGrafter"/>
</dbReference>
<dbReference type="GO" id="GO:0000287">
    <property type="term" value="F:magnesium ion binding"/>
    <property type="evidence" value="ECO:0007669"/>
    <property type="project" value="InterPro"/>
</dbReference>
<comment type="similarity">
    <text evidence="1 3">Belongs to the TPP enzyme family.</text>
</comment>
<sequence length="547" mass="56647">MSSHFVHGEPAFPSAEAFGAALAGLGITDVFTTAGEDTADLAFALAPLQVRVVAARHEAGAVAVACGSTLASGRRPAVLMLAASDALAAALPGILDAVASRTPLLVFTPPARPAPGDRILADLTLADAAGALTYDLPGSRPVGSVVADAARVAEEHRLPVVVCLPDLRASHGTASDPCDTGEVPDAEPPMELLAAPMADPAVVEDLAQLLSRARRPVFLAGRGSVRARAELEALAEQAGALLATSAAACGGFTGNPWSLGIAGVLAPPDMADLLAAADLVIAWGCSLDAWTTRHGQMAPQAHLAQIDLDPAALGLHQRIDLGVLGDCARTAHAVRQALPAQGGYRTTQVRHRITTRGHWHDIGYQPTLEPADRIDPRTLTLALDAILPGERTLTVEHGPLMGHALSYLRTPDAGAFRLAGSRLGLASGIGAALARPDRLAVTTLGLGSALTTAADLESAARLRARLLIVVYDEDQEQHLDESTTGQVADLTLIAAGHGCPSIVVRRVADLSPLADWLAAPEGYPLLLHAHITPCRWWTEPLTDAATP</sequence>
<evidence type="ECO:0000259" key="4">
    <source>
        <dbReference type="Pfam" id="PF00205"/>
    </source>
</evidence>
<dbReference type="CDD" id="cd00568">
    <property type="entry name" value="TPP_enzymes"/>
    <property type="match status" value="1"/>
</dbReference>
<dbReference type="InterPro" id="IPR012000">
    <property type="entry name" value="Thiamin_PyroP_enz_cen_dom"/>
</dbReference>
<dbReference type="GO" id="GO:0030976">
    <property type="term" value="F:thiamine pyrophosphate binding"/>
    <property type="evidence" value="ECO:0007669"/>
    <property type="project" value="InterPro"/>
</dbReference>
<name>A0A9X2GFD0_9ACTN</name>
<dbReference type="SUPFAM" id="SSF52518">
    <property type="entry name" value="Thiamin diphosphate-binding fold (THDP-binding)"/>
    <property type="match status" value="2"/>
</dbReference>
<dbReference type="Gene3D" id="3.40.50.1220">
    <property type="entry name" value="TPP-binding domain"/>
    <property type="match status" value="1"/>
</dbReference>
<keyword evidence="8" id="KW-1185">Reference proteome</keyword>
<evidence type="ECO:0000259" key="5">
    <source>
        <dbReference type="Pfam" id="PF02775"/>
    </source>
</evidence>
<accession>A0A9X2GFD0</accession>
<dbReference type="Pfam" id="PF00205">
    <property type="entry name" value="TPP_enzyme_M"/>
    <property type="match status" value="1"/>
</dbReference>
<dbReference type="SUPFAM" id="SSF52467">
    <property type="entry name" value="DHS-like NAD/FAD-binding domain"/>
    <property type="match status" value="1"/>
</dbReference>
<evidence type="ECO:0000256" key="2">
    <source>
        <dbReference type="ARBA" id="ARBA00023052"/>
    </source>
</evidence>
<dbReference type="GO" id="GO:0003984">
    <property type="term" value="F:acetolactate synthase activity"/>
    <property type="evidence" value="ECO:0007669"/>
    <property type="project" value="TreeGrafter"/>
</dbReference>
<evidence type="ECO:0000313" key="7">
    <source>
        <dbReference type="EMBL" id="MCP2353038.1"/>
    </source>
</evidence>
<dbReference type="RefSeq" id="WP_253739411.1">
    <property type="nucleotide sequence ID" value="NZ_BAABKA010000109.1"/>
</dbReference>
<dbReference type="Pfam" id="PF02775">
    <property type="entry name" value="TPP_enzyme_C"/>
    <property type="match status" value="1"/>
</dbReference>
<dbReference type="InterPro" id="IPR011766">
    <property type="entry name" value="TPP_enzyme_TPP-bd"/>
</dbReference>
<dbReference type="GO" id="GO:0050660">
    <property type="term" value="F:flavin adenine dinucleotide binding"/>
    <property type="evidence" value="ECO:0007669"/>
    <property type="project" value="TreeGrafter"/>
</dbReference>
<reference evidence="7" key="1">
    <citation type="submission" date="2022-06" db="EMBL/GenBank/DDBJ databases">
        <title>Sequencing the genomes of 1000 actinobacteria strains.</title>
        <authorList>
            <person name="Klenk H.-P."/>
        </authorList>
    </citation>
    <scope>NUCLEOTIDE SEQUENCE</scope>
    <source>
        <strain evidence="7">DSM 46694</strain>
    </source>
</reference>
<feature type="domain" description="Thiamine pyrophosphate enzyme N-terminal TPP-binding" evidence="6">
    <location>
        <begin position="15"/>
        <end position="108"/>
    </location>
</feature>
<dbReference type="GO" id="GO:0005948">
    <property type="term" value="C:acetolactate synthase complex"/>
    <property type="evidence" value="ECO:0007669"/>
    <property type="project" value="TreeGrafter"/>
</dbReference>
<dbReference type="InterPro" id="IPR029061">
    <property type="entry name" value="THDP-binding"/>
</dbReference>
<proteinExistence type="inferred from homology"/>
<dbReference type="InterPro" id="IPR045229">
    <property type="entry name" value="TPP_enz"/>
</dbReference>
<keyword evidence="2 3" id="KW-0786">Thiamine pyrophosphate</keyword>
<dbReference type="PANTHER" id="PTHR18968:SF13">
    <property type="entry name" value="ACETOLACTATE SYNTHASE CATALYTIC SUBUNIT, MITOCHONDRIAL"/>
    <property type="match status" value="1"/>
</dbReference>
<evidence type="ECO:0000259" key="6">
    <source>
        <dbReference type="Pfam" id="PF02776"/>
    </source>
</evidence>
<evidence type="ECO:0000256" key="3">
    <source>
        <dbReference type="RuleBase" id="RU362132"/>
    </source>
</evidence>
<dbReference type="GO" id="GO:0009099">
    <property type="term" value="P:L-valine biosynthetic process"/>
    <property type="evidence" value="ECO:0007669"/>
    <property type="project" value="TreeGrafter"/>
</dbReference>
<dbReference type="InterPro" id="IPR012001">
    <property type="entry name" value="Thiamin_PyroP_enz_TPP-bd_dom"/>
</dbReference>
<comment type="caution">
    <text evidence="7">The sequence shown here is derived from an EMBL/GenBank/DDBJ whole genome shotgun (WGS) entry which is preliminary data.</text>
</comment>
<dbReference type="EMBL" id="JAMZEB010000001">
    <property type="protein sequence ID" value="MCP2353038.1"/>
    <property type="molecule type" value="Genomic_DNA"/>
</dbReference>
<evidence type="ECO:0000313" key="8">
    <source>
        <dbReference type="Proteomes" id="UP001139648"/>
    </source>
</evidence>
<protein>
    <submittedName>
        <fullName evidence="7">Thiamine pyrophosphate-dependent acetolactate synthase large subunit-like protein</fullName>
    </submittedName>
</protein>
<dbReference type="Pfam" id="PF02776">
    <property type="entry name" value="TPP_enzyme_N"/>
    <property type="match status" value="1"/>
</dbReference>
<feature type="domain" description="Thiamine pyrophosphate enzyme central" evidence="4">
    <location>
        <begin position="203"/>
        <end position="333"/>
    </location>
</feature>
<dbReference type="CDD" id="cd07035">
    <property type="entry name" value="TPP_PYR_POX_like"/>
    <property type="match status" value="1"/>
</dbReference>
<evidence type="ECO:0000256" key="1">
    <source>
        <dbReference type="ARBA" id="ARBA00007812"/>
    </source>
</evidence>
<dbReference type="PANTHER" id="PTHR18968">
    <property type="entry name" value="THIAMINE PYROPHOSPHATE ENZYMES"/>
    <property type="match status" value="1"/>
</dbReference>
<gene>
    <name evidence="7" type="ORF">HD597_000058</name>
</gene>
<dbReference type="Proteomes" id="UP001139648">
    <property type="component" value="Unassembled WGS sequence"/>
</dbReference>
<feature type="domain" description="Thiamine pyrophosphate enzyme TPP-binding" evidence="5">
    <location>
        <begin position="424"/>
        <end position="512"/>
    </location>
</feature>
<dbReference type="AlphaFoldDB" id="A0A9X2GFD0"/>
<organism evidence="7 8">
    <name type="scientific">Nonomuraea thailandensis</name>
    <dbReference type="NCBI Taxonomy" id="1188745"/>
    <lineage>
        <taxon>Bacteria</taxon>
        <taxon>Bacillati</taxon>
        <taxon>Actinomycetota</taxon>
        <taxon>Actinomycetes</taxon>
        <taxon>Streptosporangiales</taxon>
        <taxon>Streptosporangiaceae</taxon>
        <taxon>Nonomuraea</taxon>
    </lineage>
</organism>
<dbReference type="Gene3D" id="3.40.50.970">
    <property type="match status" value="2"/>
</dbReference>
<dbReference type="InterPro" id="IPR029035">
    <property type="entry name" value="DHS-like_NAD/FAD-binding_dom"/>
</dbReference>